<keyword evidence="1 2" id="KW-0597">Phosphoprotein</keyword>
<dbReference type="InterPro" id="IPR050595">
    <property type="entry name" value="Bact_response_regulator"/>
</dbReference>
<evidence type="ECO:0000313" key="4">
    <source>
        <dbReference type="EMBL" id="MFC5411817.1"/>
    </source>
</evidence>
<keyword evidence="5" id="KW-1185">Reference proteome</keyword>
<dbReference type="PANTHER" id="PTHR44591">
    <property type="entry name" value="STRESS RESPONSE REGULATOR PROTEIN 1"/>
    <property type="match status" value="1"/>
</dbReference>
<dbReference type="InterPro" id="IPR001789">
    <property type="entry name" value="Sig_transdc_resp-reg_receiver"/>
</dbReference>
<evidence type="ECO:0000313" key="5">
    <source>
        <dbReference type="Proteomes" id="UP001596106"/>
    </source>
</evidence>
<dbReference type="PROSITE" id="PS50110">
    <property type="entry name" value="RESPONSE_REGULATORY"/>
    <property type="match status" value="1"/>
</dbReference>
<dbReference type="PANTHER" id="PTHR44591:SF3">
    <property type="entry name" value="RESPONSE REGULATORY DOMAIN-CONTAINING PROTEIN"/>
    <property type="match status" value="1"/>
</dbReference>
<dbReference type="RefSeq" id="WP_379848704.1">
    <property type="nucleotide sequence ID" value="NZ_JBHSMA010000008.1"/>
</dbReference>
<evidence type="ECO:0000256" key="1">
    <source>
        <dbReference type="ARBA" id="ARBA00022553"/>
    </source>
</evidence>
<comment type="caution">
    <text evidence="4">The sequence shown here is derived from an EMBL/GenBank/DDBJ whole genome shotgun (WGS) entry which is preliminary data.</text>
</comment>
<dbReference type="Gene3D" id="3.40.50.2300">
    <property type="match status" value="1"/>
</dbReference>
<organism evidence="4 5">
    <name type="scientific">Larkinella bovis</name>
    <dbReference type="NCBI Taxonomy" id="683041"/>
    <lineage>
        <taxon>Bacteria</taxon>
        <taxon>Pseudomonadati</taxon>
        <taxon>Bacteroidota</taxon>
        <taxon>Cytophagia</taxon>
        <taxon>Cytophagales</taxon>
        <taxon>Spirosomataceae</taxon>
        <taxon>Larkinella</taxon>
    </lineage>
</organism>
<dbReference type="Pfam" id="PF00072">
    <property type="entry name" value="Response_reg"/>
    <property type="match status" value="1"/>
</dbReference>
<reference evidence="5" key="1">
    <citation type="journal article" date="2019" name="Int. J. Syst. Evol. Microbiol.">
        <title>The Global Catalogue of Microorganisms (GCM) 10K type strain sequencing project: providing services to taxonomists for standard genome sequencing and annotation.</title>
        <authorList>
            <consortium name="The Broad Institute Genomics Platform"/>
            <consortium name="The Broad Institute Genome Sequencing Center for Infectious Disease"/>
            <person name="Wu L."/>
            <person name="Ma J."/>
        </authorList>
    </citation>
    <scope>NUCLEOTIDE SEQUENCE [LARGE SCALE GENOMIC DNA]</scope>
    <source>
        <strain evidence="5">CCUG 55250</strain>
    </source>
</reference>
<protein>
    <submittedName>
        <fullName evidence="4">Response regulator transcription factor</fullName>
    </submittedName>
</protein>
<dbReference type="SUPFAM" id="SSF52172">
    <property type="entry name" value="CheY-like"/>
    <property type="match status" value="1"/>
</dbReference>
<dbReference type="Proteomes" id="UP001596106">
    <property type="component" value="Unassembled WGS sequence"/>
</dbReference>
<name>A0ABW0IKY6_9BACT</name>
<evidence type="ECO:0000259" key="3">
    <source>
        <dbReference type="PROSITE" id="PS50110"/>
    </source>
</evidence>
<feature type="domain" description="Response regulatory" evidence="3">
    <location>
        <begin position="7"/>
        <end position="123"/>
    </location>
</feature>
<accession>A0ABW0IKY6</accession>
<dbReference type="InterPro" id="IPR011006">
    <property type="entry name" value="CheY-like_superfamily"/>
</dbReference>
<feature type="modified residue" description="4-aspartylphosphate" evidence="2">
    <location>
        <position position="56"/>
    </location>
</feature>
<evidence type="ECO:0000256" key="2">
    <source>
        <dbReference type="PROSITE-ProRule" id="PRU00169"/>
    </source>
</evidence>
<gene>
    <name evidence="4" type="ORF">ACFPMF_21015</name>
</gene>
<sequence length="150" mass="16753">MSFPKLNLLIVENNRFLANVLQQTLATEFSITVAANGFEAMALLERGLSVDFLITDLKLPKFDGLELTRLIRNSIRYQTLPILMLSDSEDSGARIDCLESGADDCMPKPFNPFEVQAKIRAMLRRSGSHFPRAASVSSHFFPGLYSLNLN</sequence>
<dbReference type="CDD" id="cd17574">
    <property type="entry name" value="REC_OmpR"/>
    <property type="match status" value="1"/>
</dbReference>
<dbReference type="EMBL" id="JBHSMA010000008">
    <property type="protein sequence ID" value="MFC5411817.1"/>
    <property type="molecule type" value="Genomic_DNA"/>
</dbReference>
<dbReference type="SMART" id="SM00448">
    <property type="entry name" value="REC"/>
    <property type="match status" value="1"/>
</dbReference>
<proteinExistence type="predicted"/>